<dbReference type="EMBL" id="JANJYJ010000009">
    <property type="protein sequence ID" value="KAK3188051.1"/>
    <property type="molecule type" value="Genomic_DNA"/>
</dbReference>
<name>A0AAE0DTR3_9ROSI</name>
<proteinExistence type="predicted"/>
<gene>
    <name evidence="1" type="ORF">Dsin_027612</name>
</gene>
<dbReference type="InterPro" id="IPR036691">
    <property type="entry name" value="Endo/exonu/phosph_ase_sf"/>
</dbReference>
<dbReference type="Proteomes" id="UP001281410">
    <property type="component" value="Unassembled WGS sequence"/>
</dbReference>
<reference evidence="1" key="1">
    <citation type="journal article" date="2023" name="Plant J.">
        <title>Genome sequences and population genomics provide insights into the demographic history, inbreeding, and mutation load of two 'living fossil' tree species of Dipteronia.</title>
        <authorList>
            <person name="Feng Y."/>
            <person name="Comes H.P."/>
            <person name="Chen J."/>
            <person name="Zhu S."/>
            <person name="Lu R."/>
            <person name="Zhang X."/>
            <person name="Li P."/>
            <person name="Qiu J."/>
            <person name="Olsen K.M."/>
            <person name="Qiu Y."/>
        </authorList>
    </citation>
    <scope>NUCLEOTIDE SEQUENCE</scope>
    <source>
        <strain evidence="1">NBL</strain>
    </source>
</reference>
<organism evidence="1 2">
    <name type="scientific">Dipteronia sinensis</name>
    <dbReference type="NCBI Taxonomy" id="43782"/>
    <lineage>
        <taxon>Eukaryota</taxon>
        <taxon>Viridiplantae</taxon>
        <taxon>Streptophyta</taxon>
        <taxon>Embryophyta</taxon>
        <taxon>Tracheophyta</taxon>
        <taxon>Spermatophyta</taxon>
        <taxon>Magnoliopsida</taxon>
        <taxon>eudicotyledons</taxon>
        <taxon>Gunneridae</taxon>
        <taxon>Pentapetalae</taxon>
        <taxon>rosids</taxon>
        <taxon>malvids</taxon>
        <taxon>Sapindales</taxon>
        <taxon>Sapindaceae</taxon>
        <taxon>Hippocastanoideae</taxon>
        <taxon>Acereae</taxon>
        <taxon>Dipteronia</taxon>
    </lineage>
</organism>
<sequence length="188" mass="21272">MLAMSWNVRGLGKAEKRRKVKSFVLSHKPGILFIQESKLNIFVLGWVSSKCGDGPKKVYHVFMVANLSLRGISFTRSNNIVDGSWARLDRFLISPIILSWIPNLIQNGFPRTVSDHHVISIGVGGENWGPRPFRIFNEWTEDKELIKEVKSGWNGCRITESGSNILLSKLKAVKIQIKKWVANKKTVS</sequence>
<comment type="caution">
    <text evidence="1">The sequence shown here is derived from an EMBL/GenBank/DDBJ whole genome shotgun (WGS) entry which is preliminary data.</text>
</comment>
<dbReference type="Gene3D" id="3.60.10.10">
    <property type="entry name" value="Endonuclease/exonuclease/phosphatase"/>
    <property type="match status" value="1"/>
</dbReference>
<dbReference type="SUPFAM" id="SSF56219">
    <property type="entry name" value="DNase I-like"/>
    <property type="match status" value="1"/>
</dbReference>
<protein>
    <recommendedName>
        <fullName evidence="3">Endonuclease/exonuclease/phosphatase domain-containing protein</fullName>
    </recommendedName>
</protein>
<evidence type="ECO:0000313" key="1">
    <source>
        <dbReference type="EMBL" id="KAK3188051.1"/>
    </source>
</evidence>
<evidence type="ECO:0008006" key="3">
    <source>
        <dbReference type="Google" id="ProtNLM"/>
    </source>
</evidence>
<dbReference type="AlphaFoldDB" id="A0AAE0DTR3"/>
<keyword evidence="2" id="KW-1185">Reference proteome</keyword>
<evidence type="ECO:0000313" key="2">
    <source>
        <dbReference type="Proteomes" id="UP001281410"/>
    </source>
</evidence>
<accession>A0AAE0DTR3</accession>